<dbReference type="InterPro" id="IPR042122">
    <property type="entry name" value="Ser_AcTrfase_N_sf"/>
</dbReference>
<dbReference type="CDD" id="cd03354">
    <property type="entry name" value="LbH_SAT"/>
    <property type="match status" value="1"/>
</dbReference>
<gene>
    <name evidence="11" type="primary">cysE</name>
    <name evidence="11" type="ORF">C1702_00530</name>
    <name evidence="12" type="ORF">EV676_102119</name>
</gene>
<name>A0A2S5T959_9BURK</name>
<dbReference type="Gene3D" id="2.160.10.10">
    <property type="entry name" value="Hexapeptide repeat proteins"/>
    <property type="match status" value="1"/>
</dbReference>
<comment type="catalytic activity">
    <reaction evidence="9">
        <text>L-serine + acetyl-CoA = O-acetyl-L-serine + CoA</text>
        <dbReference type="Rhea" id="RHEA:24560"/>
        <dbReference type="ChEBI" id="CHEBI:33384"/>
        <dbReference type="ChEBI" id="CHEBI:57287"/>
        <dbReference type="ChEBI" id="CHEBI:57288"/>
        <dbReference type="ChEBI" id="CHEBI:58340"/>
        <dbReference type="EC" id="2.3.1.30"/>
    </reaction>
</comment>
<evidence type="ECO:0000313" key="14">
    <source>
        <dbReference type="Proteomes" id="UP000294772"/>
    </source>
</evidence>
<comment type="pathway">
    <text evidence="1">Amino-acid biosynthesis; L-cysteine biosynthesis; L-cysteine from L-serine: step 1/2.</text>
</comment>
<keyword evidence="8" id="KW-0012">Acyltransferase</keyword>
<keyword evidence="13" id="KW-1185">Reference proteome</keyword>
<dbReference type="AlphaFoldDB" id="A0A2S5T959"/>
<accession>A0A2S5T959</accession>
<evidence type="ECO:0000259" key="10">
    <source>
        <dbReference type="SMART" id="SM00971"/>
    </source>
</evidence>
<dbReference type="OrthoDB" id="9801456at2"/>
<sequence>MSVLRARADDAAPGHDEAAGLWRRIAGDARALASTEPWLRRRMHALLAAGTPERMLVQVLSRRLATLDWPEPDLRALLTEVLDAAPELVQLAARDLGAVTERDPACAGPLHVLLNLKGFHALQMHRAAHWLWQQGRRDLAHSLSNTVATVLAIDIHPAARIGSGVMLDHASGIVIGETAVVEDDVSILQSVTLGGTGKEHGDRHPKVRRGVMIGAGATILGNIEIGMMSKVAAGSVVLEPVPPHCTVAGVPARVVRWHDAQHVPAREMDQRL</sequence>
<keyword evidence="6 11" id="KW-0808">Transferase</keyword>
<keyword evidence="5" id="KW-0028">Amino-acid biosynthesis</keyword>
<organism evidence="11 13">
    <name type="scientific">Caldimonas thermodepolymerans</name>
    <dbReference type="NCBI Taxonomy" id="215580"/>
    <lineage>
        <taxon>Bacteria</taxon>
        <taxon>Pseudomonadati</taxon>
        <taxon>Pseudomonadota</taxon>
        <taxon>Betaproteobacteria</taxon>
        <taxon>Burkholderiales</taxon>
        <taxon>Sphaerotilaceae</taxon>
        <taxon>Caldimonas</taxon>
    </lineage>
</organism>
<dbReference type="InterPro" id="IPR018357">
    <property type="entry name" value="Hexapep_transf_CS"/>
</dbReference>
<dbReference type="SUPFAM" id="SSF51161">
    <property type="entry name" value="Trimeric LpxA-like enzymes"/>
    <property type="match status" value="1"/>
</dbReference>
<dbReference type="PANTHER" id="PTHR42811">
    <property type="entry name" value="SERINE ACETYLTRANSFERASE"/>
    <property type="match status" value="1"/>
</dbReference>
<dbReference type="InterPro" id="IPR053376">
    <property type="entry name" value="Serine_acetyltransferase"/>
</dbReference>
<dbReference type="Proteomes" id="UP000239406">
    <property type="component" value="Unassembled WGS sequence"/>
</dbReference>
<evidence type="ECO:0000313" key="12">
    <source>
        <dbReference type="EMBL" id="TCP08611.1"/>
    </source>
</evidence>
<dbReference type="GO" id="GO:0006535">
    <property type="term" value="P:cysteine biosynthetic process from serine"/>
    <property type="evidence" value="ECO:0007669"/>
    <property type="project" value="InterPro"/>
</dbReference>
<dbReference type="UniPathway" id="UPA00136">
    <property type="reaction ID" value="UER00199"/>
</dbReference>
<dbReference type="InterPro" id="IPR010493">
    <property type="entry name" value="Ser_AcTrfase_N"/>
</dbReference>
<evidence type="ECO:0000256" key="2">
    <source>
        <dbReference type="ARBA" id="ARBA00007274"/>
    </source>
</evidence>
<dbReference type="GO" id="GO:0009001">
    <property type="term" value="F:serine O-acetyltransferase activity"/>
    <property type="evidence" value="ECO:0007669"/>
    <property type="project" value="UniProtKB-EC"/>
</dbReference>
<reference evidence="11 13" key="1">
    <citation type="submission" date="2018-02" db="EMBL/GenBank/DDBJ databases">
        <title>Reclassifiation of [Polyangium] brachysporum DSM 7029 as Guopingzhaonella breviflexa gen. nov., sp. nov., a member of the family Comamonadaceae.</title>
        <authorList>
            <person name="Tang B."/>
        </authorList>
    </citation>
    <scope>NUCLEOTIDE SEQUENCE [LARGE SCALE GENOMIC DNA]</scope>
    <source>
        <strain evidence="11 13">DSM 15344</strain>
    </source>
</reference>
<evidence type="ECO:0000256" key="9">
    <source>
        <dbReference type="ARBA" id="ARBA00049486"/>
    </source>
</evidence>
<evidence type="ECO:0000313" key="11">
    <source>
        <dbReference type="EMBL" id="PPE71521.1"/>
    </source>
</evidence>
<dbReference type="GO" id="GO:0005737">
    <property type="term" value="C:cytoplasm"/>
    <property type="evidence" value="ECO:0007669"/>
    <property type="project" value="InterPro"/>
</dbReference>
<dbReference type="Proteomes" id="UP000294772">
    <property type="component" value="Unassembled WGS sequence"/>
</dbReference>
<evidence type="ECO:0000313" key="13">
    <source>
        <dbReference type="Proteomes" id="UP000239406"/>
    </source>
</evidence>
<evidence type="ECO:0000256" key="1">
    <source>
        <dbReference type="ARBA" id="ARBA00004876"/>
    </source>
</evidence>
<dbReference type="EMBL" id="SLXF01000002">
    <property type="protein sequence ID" value="TCP08611.1"/>
    <property type="molecule type" value="Genomic_DNA"/>
</dbReference>
<dbReference type="EC" id="2.3.1.30" evidence="3"/>
<dbReference type="Pfam" id="PF06426">
    <property type="entry name" value="SATase_N"/>
    <property type="match status" value="1"/>
</dbReference>
<evidence type="ECO:0000256" key="3">
    <source>
        <dbReference type="ARBA" id="ARBA00013266"/>
    </source>
</evidence>
<dbReference type="InterPro" id="IPR045304">
    <property type="entry name" value="LbH_SAT"/>
</dbReference>
<evidence type="ECO:0000256" key="4">
    <source>
        <dbReference type="ARBA" id="ARBA00018522"/>
    </source>
</evidence>
<dbReference type="FunFam" id="2.160.10.10:FF:000002">
    <property type="entry name" value="Serine acetyltransferase"/>
    <property type="match status" value="1"/>
</dbReference>
<reference evidence="12 14" key="2">
    <citation type="submission" date="2019-03" db="EMBL/GenBank/DDBJ databases">
        <title>Genomic Encyclopedia of Type Strains, Phase IV (KMG-IV): sequencing the most valuable type-strain genomes for metagenomic binning, comparative biology and taxonomic classification.</title>
        <authorList>
            <person name="Goeker M."/>
        </authorList>
    </citation>
    <scope>NUCLEOTIDE SEQUENCE [LARGE SCALE GENOMIC DNA]</scope>
    <source>
        <strain evidence="12 14">DSM 15264</strain>
    </source>
</reference>
<evidence type="ECO:0000256" key="6">
    <source>
        <dbReference type="ARBA" id="ARBA00022679"/>
    </source>
</evidence>
<dbReference type="SMART" id="SM00971">
    <property type="entry name" value="SATase_N"/>
    <property type="match status" value="1"/>
</dbReference>
<dbReference type="InterPro" id="IPR005881">
    <property type="entry name" value="Ser_O-AcTrfase"/>
</dbReference>
<keyword evidence="7" id="KW-0677">Repeat</keyword>
<protein>
    <recommendedName>
        <fullName evidence="4">Serine acetyltransferase</fullName>
        <ecNumber evidence="3">2.3.1.30</ecNumber>
    </recommendedName>
</protein>
<evidence type="ECO:0000256" key="5">
    <source>
        <dbReference type="ARBA" id="ARBA00022605"/>
    </source>
</evidence>
<comment type="caution">
    <text evidence="11">The sequence shown here is derived from an EMBL/GenBank/DDBJ whole genome shotgun (WGS) entry which is preliminary data.</text>
</comment>
<feature type="domain" description="Serine acetyltransferase N-terminal" evidence="10">
    <location>
        <begin position="21"/>
        <end position="124"/>
    </location>
</feature>
<evidence type="ECO:0000256" key="7">
    <source>
        <dbReference type="ARBA" id="ARBA00022737"/>
    </source>
</evidence>
<proteinExistence type="inferred from homology"/>
<dbReference type="Gene3D" id="1.10.3130.10">
    <property type="entry name" value="serine acetyltransferase, domain 1"/>
    <property type="match status" value="1"/>
</dbReference>
<dbReference type="EMBL" id="PSNY01000001">
    <property type="protein sequence ID" value="PPE71521.1"/>
    <property type="molecule type" value="Genomic_DNA"/>
</dbReference>
<dbReference type="NCBIfam" id="NF041874">
    <property type="entry name" value="EPS_EpsC"/>
    <property type="match status" value="1"/>
</dbReference>
<dbReference type="InterPro" id="IPR011004">
    <property type="entry name" value="Trimer_LpxA-like_sf"/>
</dbReference>
<evidence type="ECO:0000256" key="8">
    <source>
        <dbReference type="ARBA" id="ARBA00023315"/>
    </source>
</evidence>
<dbReference type="PROSITE" id="PS00101">
    <property type="entry name" value="HEXAPEP_TRANSFERASES"/>
    <property type="match status" value="1"/>
</dbReference>
<comment type="similarity">
    <text evidence="2">Belongs to the transferase hexapeptide repeat family.</text>
</comment>
<dbReference type="NCBIfam" id="TIGR01172">
    <property type="entry name" value="cysE"/>
    <property type="match status" value="1"/>
</dbReference>